<feature type="region of interest" description="Disordered" evidence="1">
    <location>
        <begin position="1"/>
        <end position="21"/>
    </location>
</feature>
<dbReference type="AlphaFoldDB" id="A0A226EPC0"/>
<keyword evidence="4" id="KW-1185">Reference proteome</keyword>
<comment type="caution">
    <text evidence="3">The sequence shown here is derived from an EMBL/GenBank/DDBJ whole genome shotgun (WGS) entry which is preliminary data.</text>
</comment>
<dbReference type="Proteomes" id="UP000198287">
    <property type="component" value="Unassembled WGS sequence"/>
</dbReference>
<gene>
    <name evidence="3" type="ORF">Fcan01_04589</name>
</gene>
<feature type="compositionally biased region" description="Low complexity" evidence="1">
    <location>
        <begin position="6"/>
        <end position="21"/>
    </location>
</feature>
<keyword evidence="2" id="KW-1133">Transmembrane helix</keyword>
<name>A0A226EPC0_FOLCA</name>
<feature type="transmembrane region" description="Helical" evidence="2">
    <location>
        <begin position="247"/>
        <end position="270"/>
    </location>
</feature>
<keyword evidence="2" id="KW-0472">Membrane</keyword>
<organism evidence="3 4">
    <name type="scientific">Folsomia candida</name>
    <name type="common">Springtail</name>
    <dbReference type="NCBI Taxonomy" id="158441"/>
    <lineage>
        <taxon>Eukaryota</taxon>
        <taxon>Metazoa</taxon>
        <taxon>Ecdysozoa</taxon>
        <taxon>Arthropoda</taxon>
        <taxon>Hexapoda</taxon>
        <taxon>Collembola</taxon>
        <taxon>Entomobryomorpha</taxon>
        <taxon>Isotomoidea</taxon>
        <taxon>Isotomidae</taxon>
        <taxon>Proisotominae</taxon>
        <taxon>Folsomia</taxon>
    </lineage>
</organism>
<proteinExistence type="predicted"/>
<evidence type="ECO:0000313" key="4">
    <source>
        <dbReference type="Proteomes" id="UP000198287"/>
    </source>
</evidence>
<sequence length="293" mass="33062">MRSSSRKFLLSKSSSSSLTSDGSIKKAKFKSIILQNTRGSVKKTECRVVKVAKENTVSYEEFLNILQKPNIFIIKWFSNTGCCNRKQTFSHFEITNIAGSPLLKGKYSNDSVRVFDDRNKLFMMLDYTKDKNRKAVLTVPNSTIPLATMEKLTNYMPHNERFQMVSEHFSELNCNVEQQTLPSRYSGSLYKYTITSGKNVLSKVLQPSTGDPVYVLVDEDVSVFQKTGILAASIFISQRPIKSVRKLAIVSLIFVIVFILGFVVVASTVFDLRYKENEGPKFPNKLKAGEDAT</sequence>
<dbReference type="EMBL" id="LNIX01000002">
    <property type="protein sequence ID" value="OXA59483.1"/>
    <property type="molecule type" value="Genomic_DNA"/>
</dbReference>
<accession>A0A226EPC0</accession>
<evidence type="ECO:0000313" key="3">
    <source>
        <dbReference type="EMBL" id="OXA59483.1"/>
    </source>
</evidence>
<protein>
    <submittedName>
        <fullName evidence="3">Uncharacterized protein</fullName>
    </submittedName>
</protein>
<evidence type="ECO:0000256" key="2">
    <source>
        <dbReference type="SAM" id="Phobius"/>
    </source>
</evidence>
<evidence type="ECO:0000256" key="1">
    <source>
        <dbReference type="SAM" id="MobiDB-lite"/>
    </source>
</evidence>
<keyword evidence="2" id="KW-0812">Transmembrane</keyword>
<reference evidence="3 4" key="1">
    <citation type="submission" date="2015-12" db="EMBL/GenBank/DDBJ databases">
        <title>The genome of Folsomia candida.</title>
        <authorList>
            <person name="Faddeeva A."/>
            <person name="Derks M.F."/>
            <person name="Anvar Y."/>
            <person name="Smit S."/>
            <person name="Van Straalen N."/>
            <person name="Roelofs D."/>
        </authorList>
    </citation>
    <scope>NUCLEOTIDE SEQUENCE [LARGE SCALE GENOMIC DNA]</scope>
    <source>
        <strain evidence="3 4">VU population</strain>
        <tissue evidence="3">Whole body</tissue>
    </source>
</reference>